<reference evidence="7 8" key="1">
    <citation type="submission" date="2015-02" db="EMBL/GenBank/DDBJ databases">
        <title>Genome sequene of Rhodovulum sulfidophilum DSM 2351.</title>
        <authorList>
            <person name="Nagao N."/>
        </authorList>
    </citation>
    <scope>NUCLEOTIDE SEQUENCE [LARGE SCALE GENOMIC DNA]</scope>
    <source>
        <strain evidence="7 8">DSM 2351</strain>
    </source>
</reference>
<dbReference type="AlphaFoldDB" id="A0A0D6B3N7"/>
<dbReference type="KEGG" id="rsu:NHU_02600"/>
<evidence type="ECO:0000256" key="4">
    <source>
        <dbReference type="PROSITE-ProRule" id="PRU00433"/>
    </source>
</evidence>
<evidence type="ECO:0000259" key="6">
    <source>
        <dbReference type="PROSITE" id="PS51007"/>
    </source>
</evidence>
<dbReference type="Pfam" id="PF21419">
    <property type="entry name" value="RoxA-like_Cyt-c"/>
    <property type="match status" value="1"/>
</dbReference>
<dbReference type="eggNOG" id="COG2010">
    <property type="taxonomic scope" value="Bacteria"/>
</dbReference>
<feature type="signal peptide" evidence="5">
    <location>
        <begin position="1"/>
        <end position="21"/>
    </location>
</feature>
<feature type="domain" description="Cytochrome c" evidence="6">
    <location>
        <begin position="325"/>
        <end position="574"/>
    </location>
</feature>
<dbReference type="GO" id="GO:0046872">
    <property type="term" value="F:metal ion binding"/>
    <property type="evidence" value="ECO:0007669"/>
    <property type="project" value="UniProtKB-KW"/>
</dbReference>
<dbReference type="PANTHER" id="PTHR30600">
    <property type="entry name" value="CYTOCHROME C PEROXIDASE-RELATED"/>
    <property type="match status" value="1"/>
</dbReference>
<keyword evidence="1 4" id="KW-0349">Heme</keyword>
<dbReference type="EMBL" id="AP014800">
    <property type="protein sequence ID" value="BAQ69748.1"/>
    <property type="molecule type" value="Genomic_DNA"/>
</dbReference>
<keyword evidence="5" id="KW-0732">Signal</keyword>
<dbReference type="PANTHER" id="PTHR30600:SF9">
    <property type="entry name" value="BLR7738 PROTEIN"/>
    <property type="match status" value="1"/>
</dbReference>
<keyword evidence="2 4" id="KW-0479">Metal-binding</keyword>
<evidence type="ECO:0000256" key="1">
    <source>
        <dbReference type="ARBA" id="ARBA00022617"/>
    </source>
</evidence>
<proteinExistence type="predicted"/>
<sequence>MFTRSVIFSLLFSGAAAPVAAQTVFVDQGDSWSPSLRAAFYTQDQGSRIMPLAWMEALAQPDGTPFLADGLARYGYLPMPDRDDGAALPVGFTTNDGMGGTAIGMTCAACHTRQIEVRGTAYRIDGGPAIVDFQSFLADLDAAMQAVLDDDATFDAFADKVAGETGDRAGLRAELETWSLRFHTLIDGSLPDPGWGPVRLDAVSMIFNRLTGLDLGRPEDAYLIPENVMLADAPTRYPFLWNAARQDMTQWPGFAHNGNDLLGLARNLGEVYGVFGEFHPIKKQGLLFNRDYVTNNSANWGGLKALEEWIWDIGAPRWPWELDAGLVEQGGAIFARPTDQGGCVECHGKRQGAFRSIFHATWATPILHVGTDERECEILTRTAKTGVLEGAKVPLSSNALGAEAPAFDLLGASVIGAIIQHAVGFRVSGGLEATGAAAALQKDGKFMAEFDDLRGAFPRSGDGSALETAAEPCKYEARVLDGIWAAAPYLHNGSVPTLRELLTPPDERVADFTPGPAYDLEAVGMATQQTAFDHVIETTGCDDLSSGNSRCGHEYGTALSDDDKRALLEYLKSI</sequence>
<name>A0A0D6B3N7_RHOSU</name>
<dbReference type="PROSITE" id="PS51007">
    <property type="entry name" value="CYTC"/>
    <property type="match status" value="1"/>
</dbReference>
<dbReference type="InterPro" id="IPR009056">
    <property type="entry name" value="Cyt_c-like_dom"/>
</dbReference>
<accession>A0A0D6B3N7</accession>
<dbReference type="GO" id="GO:0020037">
    <property type="term" value="F:heme binding"/>
    <property type="evidence" value="ECO:0007669"/>
    <property type="project" value="InterPro"/>
</dbReference>
<evidence type="ECO:0000313" key="8">
    <source>
        <dbReference type="Proteomes" id="UP000064912"/>
    </source>
</evidence>
<dbReference type="InterPro" id="IPR047758">
    <property type="entry name" value="CytoC_perox"/>
</dbReference>
<dbReference type="GO" id="GO:0009055">
    <property type="term" value="F:electron transfer activity"/>
    <property type="evidence" value="ECO:0007669"/>
    <property type="project" value="InterPro"/>
</dbReference>
<dbReference type="SUPFAM" id="SSF46626">
    <property type="entry name" value="Cytochrome c"/>
    <property type="match status" value="1"/>
</dbReference>
<evidence type="ECO:0000256" key="2">
    <source>
        <dbReference type="ARBA" id="ARBA00022723"/>
    </source>
</evidence>
<dbReference type="PATRIC" id="fig|35806.4.peg.2677"/>
<keyword evidence="3 4" id="KW-0408">Iron</keyword>
<evidence type="ECO:0000313" key="7">
    <source>
        <dbReference type="EMBL" id="BAQ69748.1"/>
    </source>
</evidence>
<gene>
    <name evidence="7" type="ORF">NHU_02600</name>
</gene>
<dbReference type="GO" id="GO:0004130">
    <property type="term" value="F:cytochrome-c peroxidase activity"/>
    <property type="evidence" value="ECO:0007669"/>
    <property type="project" value="TreeGrafter"/>
</dbReference>
<dbReference type="InterPro" id="IPR051395">
    <property type="entry name" value="Cytochrome_c_Peroxidase/MauG"/>
</dbReference>
<dbReference type="NCBIfam" id="NF040606">
    <property type="entry name" value="CytoC_perox"/>
    <property type="match status" value="1"/>
</dbReference>
<feature type="chain" id="PRO_5002300991" description="Cytochrome c domain-containing protein" evidence="5">
    <location>
        <begin position="22"/>
        <end position="574"/>
    </location>
</feature>
<dbReference type="InterPro" id="IPR036909">
    <property type="entry name" value="Cyt_c-like_dom_sf"/>
</dbReference>
<dbReference type="Gene3D" id="1.10.760.10">
    <property type="entry name" value="Cytochrome c-like domain"/>
    <property type="match status" value="1"/>
</dbReference>
<dbReference type="Proteomes" id="UP000064912">
    <property type="component" value="Chromosome"/>
</dbReference>
<evidence type="ECO:0000256" key="3">
    <source>
        <dbReference type="ARBA" id="ARBA00023004"/>
    </source>
</evidence>
<evidence type="ECO:0000256" key="5">
    <source>
        <dbReference type="SAM" id="SignalP"/>
    </source>
</evidence>
<protein>
    <recommendedName>
        <fullName evidence="6">Cytochrome c domain-containing protein</fullName>
    </recommendedName>
</protein>
<organism evidence="7 8">
    <name type="scientific">Rhodovulum sulfidophilum</name>
    <name type="common">Rhodobacter sulfidophilus</name>
    <dbReference type="NCBI Taxonomy" id="35806"/>
    <lineage>
        <taxon>Bacteria</taxon>
        <taxon>Pseudomonadati</taxon>
        <taxon>Pseudomonadota</taxon>
        <taxon>Alphaproteobacteria</taxon>
        <taxon>Rhodobacterales</taxon>
        <taxon>Paracoccaceae</taxon>
        <taxon>Rhodovulum</taxon>
    </lineage>
</organism>